<dbReference type="GO" id="GO:0008168">
    <property type="term" value="F:methyltransferase activity"/>
    <property type="evidence" value="ECO:0007669"/>
    <property type="project" value="UniProtKB-KW"/>
</dbReference>
<dbReference type="InterPro" id="IPR029063">
    <property type="entry name" value="SAM-dependent_MTases_sf"/>
</dbReference>
<comment type="caution">
    <text evidence="3">The sequence shown here is derived from an EMBL/GenBank/DDBJ whole genome shotgun (WGS) entry which is preliminary data.</text>
</comment>
<dbReference type="GO" id="GO:0005886">
    <property type="term" value="C:plasma membrane"/>
    <property type="evidence" value="ECO:0007669"/>
    <property type="project" value="TreeGrafter"/>
</dbReference>
<evidence type="ECO:0000313" key="4">
    <source>
        <dbReference type="Proteomes" id="UP000054262"/>
    </source>
</evidence>
<name>A0P7B4_9PROT</name>
<reference evidence="3 4" key="1">
    <citation type="submission" date="2006-11" db="EMBL/GenBank/DDBJ databases">
        <authorList>
            <person name="Giovannoni S."/>
            <person name="Vergin K."/>
            <person name="Ferriera S."/>
            <person name="Johnson J."/>
            <person name="Kravitz S."/>
            <person name="Beeson K."/>
            <person name="Sutton G."/>
            <person name="Rogers Y.-H."/>
            <person name="Friedman R."/>
            <person name="Frazier M."/>
            <person name="Venter J.C."/>
        </authorList>
    </citation>
    <scope>NUCLEOTIDE SEQUENCE [LARGE SCALE GENOMIC DNA]</scope>
    <source>
        <strain evidence="3 4">HTCC2181</strain>
    </source>
</reference>
<dbReference type="OrthoDB" id="189417at2"/>
<evidence type="ECO:0000256" key="2">
    <source>
        <dbReference type="ARBA" id="ARBA00022679"/>
    </source>
</evidence>
<protein>
    <submittedName>
        <fullName evidence="3">Putative cephalosporin hydroxylase</fullName>
    </submittedName>
</protein>
<dbReference type="PANTHER" id="PTHR40048:SF1">
    <property type="entry name" value="RHAMNOSYL O-METHYLTRANSFERASE"/>
    <property type="match status" value="1"/>
</dbReference>
<evidence type="ECO:0000313" key="3">
    <source>
        <dbReference type="EMBL" id="EAV47424.1"/>
    </source>
</evidence>
<gene>
    <name evidence="3" type="ORF">MB2181_05085</name>
</gene>
<keyword evidence="1" id="KW-0489">Methyltransferase</keyword>
<dbReference type="InterPro" id="IPR007072">
    <property type="entry name" value="RNMT_CmcI"/>
</dbReference>
<dbReference type="Gene3D" id="3.40.50.150">
    <property type="entry name" value="Vaccinia Virus protein VP39"/>
    <property type="match status" value="1"/>
</dbReference>
<proteinExistence type="predicted"/>
<dbReference type="GO" id="GO:0032259">
    <property type="term" value="P:methylation"/>
    <property type="evidence" value="ECO:0007669"/>
    <property type="project" value="UniProtKB-KW"/>
</dbReference>
<dbReference type="Proteomes" id="UP000054262">
    <property type="component" value="Unassembled WGS sequence"/>
</dbReference>
<accession>A0P7B4</accession>
<keyword evidence="2" id="KW-0808">Transferase</keyword>
<dbReference type="AlphaFoldDB" id="A0P7B4"/>
<keyword evidence="4" id="KW-1185">Reference proteome</keyword>
<dbReference type="GO" id="GO:0008610">
    <property type="term" value="P:lipid biosynthetic process"/>
    <property type="evidence" value="ECO:0007669"/>
    <property type="project" value="InterPro"/>
</dbReference>
<dbReference type="EMBL" id="AAUX01000001">
    <property type="protein sequence ID" value="EAV47424.1"/>
    <property type="molecule type" value="Genomic_DNA"/>
</dbReference>
<dbReference type="PANTHER" id="PTHR40048">
    <property type="entry name" value="RHAMNOSYL O-METHYLTRANSFERASE"/>
    <property type="match status" value="1"/>
</dbReference>
<organism evidence="3 4">
    <name type="scientific">Methylophilales bacterium HTCC2181</name>
    <dbReference type="NCBI Taxonomy" id="383631"/>
    <lineage>
        <taxon>Bacteria</taxon>
        <taxon>Pseudomonadati</taxon>
        <taxon>Pseudomonadota</taxon>
        <taxon>Betaproteobacteria</taxon>
        <taxon>Nitrosomonadales</taxon>
        <taxon>OM43 clade</taxon>
    </lineage>
</organism>
<dbReference type="Pfam" id="PF04989">
    <property type="entry name" value="RMNT_CmcI"/>
    <property type="match status" value="1"/>
</dbReference>
<dbReference type="GO" id="GO:0071770">
    <property type="term" value="P:DIM/DIP cell wall layer assembly"/>
    <property type="evidence" value="ECO:0007669"/>
    <property type="project" value="TreeGrafter"/>
</dbReference>
<dbReference type="SUPFAM" id="SSF53335">
    <property type="entry name" value="S-adenosyl-L-methionine-dependent methyltransferases"/>
    <property type="match status" value="1"/>
</dbReference>
<sequence length="187" mass="20775">MIETGIAHGGSLIMNASFLSMLDYCDALATGELLDPKRPKRRVLGIDIDIREHNLKAIEAPPMGNRIDMLQGSSIASEIIAKVNEYAQNYSCILISLDSNHTHDHVLAELEAYASLTSVNSYCVVFDTIIEDMMKEQSGDRPWGPGNNPKTAVKEFLKNHSEFEIDKSFDSKLLIGVAPDGYLKRIY</sequence>
<evidence type="ECO:0000256" key="1">
    <source>
        <dbReference type="ARBA" id="ARBA00022603"/>
    </source>
</evidence>